<keyword evidence="2" id="KW-1185">Reference proteome</keyword>
<dbReference type="AlphaFoldDB" id="A0A0A2LQB2"/>
<protein>
    <recommendedName>
        <fullName evidence="3">Peptidase A2 domain-containing protein</fullName>
    </recommendedName>
</protein>
<dbReference type="PROSITE" id="PS51257">
    <property type="entry name" value="PROKAR_LIPOPROTEIN"/>
    <property type="match status" value="1"/>
</dbReference>
<reference evidence="1 2" key="1">
    <citation type="submission" date="2013-09" db="EMBL/GenBank/DDBJ databases">
        <authorList>
            <person name="Zeng Z."/>
            <person name="Chen C."/>
        </authorList>
    </citation>
    <scope>NUCLEOTIDE SEQUENCE [LARGE SCALE GENOMIC DNA]</scope>
    <source>
        <strain evidence="1 2">F44-8</strain>
    </source>
</reference>
<dbReference type="EMBL" id="JRLV01000007">
    <property type="protein sequence ID" value="KGO81516.1"/>
    <property type="molecule type" value="Genomic_DNA"/>
</dbReference>
<sequence length="425" mass="48063">MNRFLALTILTLLAACGAKTDSPLSLERYAQVNGYLKEKDFFKARDTFEYYKPEIGKPEKFILQAFIDNAFNKPEASNQKIDEVFEDYTLQVSDSVKQQLLEIQQGNYARMYEYEKANGTVKEILDKYSKVLSKEEVDDYKNSQIMWTALSAQPKQEVKVNRLTSITMKRDIAGLANLPVKAGDTEADFIFDTGANISTVTITTAKQFNMKMLDGVIEVGAITGLSVKSQLAICPEFTIGDITVSNAVFLVFPDDALAFPQINYQINGILGFPVIEALKEVQITQNDEFIVQKVPRQYPLRNMALDFLNPVICIEGNHYTFDSGAVGTSLYIKYFNRYQKEIESSYKLTDLTFGGAGGTLSKKGYYITFKPNVEGHELVLDSVQAFTENIGAKENLYYGNIGQDVIKQFNKMTLNFEYMYIKFDR</sequence>
<dbReference type="Pfam" id="PF13650">
    <property type="entry name" value="Asp_protease_2"/>
    <property type="match status" value="1"/>
</dbReference>
<dbReference type="Proteomes" id="UP000030129">
    <property type="component" value="Unassembled WGS sequence"/>
</dbReference>
<accession>A0A0A2LQB2</accession>
<dbReference type="InterPro" id="IPR021109">
    <property type="entry name" value="Peptidase_aspartic_dom_sf"/>
</dbReference>
<name>A0A0A2LQB2_9FLAO</name>
<dbReference type="SUPFAM" id="SSF50630">
    <property type="entry name" value="Acid proteases"/>
    <property type="match status" value="1"/>
</dbReference>
<comment type="caution">
    <text evidence="1">The sequence shown here is derived from an EMBL/GenBank/DDBJ whole genome shotgun (WGS) entry which is preliminary data.</text>
</comment>
<dbReference type="CDD" id="cd05483">
    <property type="entry name" value="retropepsin_like_bacteria"/>
    <property type="match status" value="1"/>
</dbReference>
<dbReference type="InterPro" id="IPR034122">
    <property type="entry name" value="Retropepsin-like_bacterial"/>
</dbReference>
<evidence type="ECO:0000313" key="1">
    <source>
        <dbReference type="EMBL" id="KGO81516.1"/>
    </source>
</evidence>
<dbReference type="eggNOG" id="COG3577">
    <property type="taxonomic scope" value="Bacteria"/>
</dbReference>
<proteinExistence type="predicted"/>
<dbReference type="STRING" id="1406840.Q763_07670"/>
<evidence type="ECO:0008006" key="3">
    <source>
        <dbReference type="Google" id="ProtNLM"/>
    </source>
</evidence>
<organism evidence="1 2">
    <name type="scientific">Flavobacterium beibuense F44-8</name>
    <dbReference type="NCBI Taxonomy" id="1406840"/>
    <lineage>
        <taxon>Bacteria</taxon>
        <taxon>Pseudomonadati</taxon>
        <taxon>Bacteroidota</taxon>
        <taxon>Flavobacteriia</taxon>
        <taxon>Flavobacteriales</taxon>
        <taxon>Flavobacteriaceae</taxon>
        <taxon>Flavobacterium</taxon>
    </lineage>
</organism>
<gene>
    <name evidence="1" type="ORF">Q763_07670</name>
</gene>
<dbReference type="RefSeq" id="WP_035132802.1">
    <property type="nucleotide sequence ID" value="NZ_JRLV01000007.1"/>
</dbReference>
<dbReference type="Gene3D" id="2.40.70.10">
    <property type="entry name" value="Acid Proteases"/>
    <property type="match status" value="1"/>
</dbReference>
<evidence type="ECO:0000313" key="2">
    <source>
        <dbReference type="Proteomes" id="UP000030129"/>
    </source>
</evidence>